<dbReference type="PANTHER" id="PTHR43236:SF1">
    <property type="entry name" value="BLL7220 PROTEIN"/>
    <property type="match status" value="1"/>
</dbReference>
<evidence type="ECO:0000313" key="4">
    <source>
        <dbReference type="Proteomes" id="UP001248709"/>
    </source>
</evidence>
<evidence type="ECO:0000256" key="1">
    <source>
        <dbReference type="ARBA" id="ARBA00007227"/>
    </source>
</evidence>
<accession>A0ABU3HH92</accession>
<gene>
    <name evidence="3" type="ORF">J2Z22_004626</name>
</gene>
<dbReference type="SUPFAM" id="SSF47413">
    <property type="entry name" value="lambda repressor-like DNA-binding domains"/>
    <property type="match status" value="1"/>
</dbReference>
<dbReference type="EMBL" id="JAUSUY010000031">
    <property type="protein sequence ID" value="MDT3429030.1"/>
    <property type="molecule type" value="Genomic_DNA"/>
</dbReference>
<comment type="caution">
    <text evidence="3">The sequence shown here is derived from an EMBL/GenBank/DDBJ whole genome shotgun (WGS) entry which is preliminary data.</text>
</comment>
<proteinExistence type="inferred from homology"/>
<dbReference type="InterPro" id="IPR052345">
    <property type="entry name" value="Rad_response_metalloprotease"/>
</dbReference>
<dbReference type="Gene3D" id="1.10.260.40">
    <property type="entry name" value="lambda repressor-like DNA-binding domains"/>
    <property type="match status" value="1"/>
</dbReference>
<dbReference type="InterPro" id="IPR001387">
    <property type="entry name" value="Cro/C1-type_HTH"/>
</dbReference>
<dbReference type="InterPro" id="IPR010982">
    <property type="entry name" value="Lambda_DNA-bd_dom_sf"/>
</dbReference>
<protein>
    <submittedName>
        <fullName evidence="3">Zn-dependent peptidase ImmA (M78 family)/DNA-binding XRE family transcriptional regulator</fullName>
    </submittedName>
</protein>
<evidence type="ECO:0000259" key="2">
    <source>
        <dbReference type="PROSITE" id="PS50943"/>
    </source>
</evidence>
<dbReference type="Gene3D" id="1.10.10.2910">
    <property type="match status" value="1"/>
</dbReference>
<dbReference type="PANTHER" id="PTHR43236">
    <property type="entry name" value="ANTITOXIN HIGA1"/>
    <property type="match status" value="1"/>
</dbReference>
<dbReference type="Pfam" id="PF01381">
    <property type="entry name" value="HTH_3"/>
    <property type="match status" value="1"/>
</dbReference>
<name>A0ABU3HH92_9BACL</name>
<reference evidence="3 4" key="1">
    <citation type="submission" date="2023-07" db="EMBL/GenBank/DDBJ databases">
        <title>Genomic Encyclopedia of Type Strains, Phase IV (KMG-IV): sequencing the most valuable type-strain genomes for metagenomic binning, comparative biology and taxonomic classification.</title>
        <authorList>
            <person name="Goeker M."/>
        </authorList>
    </citation>
    <scope>NUCLEOTIDE SEQUENCE [LARGE SCALE GENOMIC DNA]</scope>
    <source>
        <strain evidence="3 4">T98</strain>
    </source>
</reference>
<dbReference type="RefSeq" id="WP_036725032.1">
    <property type="nucleotide sequence ID" value="NZ_JAUSUY010000031.1"/>
</dbReference>
<organism evidence="3 4">
    <name type="scientific">Paenibacillus forsythiae</name>
    <dbReference type="NCBI Taxonomy" id="365616"/>
    <lineage>
        <taxon>Bacteria</taxon>
        <taxon>Bacillati</taxon>
        <taxon>Bacillota</taxon>
        <taxon>Bacilli</taxon>
        <taxon>Bacillales</taxon>
        <taxon>Paenibacillaceae</taxon>
        <taxon>Paenibacillus</taxon>
    </lineage>
</organism>
<dbReference type="CDD" id="cd00093">
    <property type="entry name" value="HTH_XRE"/>
    <property type="match status" value="1"/>
</dbReference>
<dbReference type="PROSITE" id="PS50943">
    <property type="entry name" value="HTH_CROC1"/>
    <property type="match status" value="1"/>
</dbReference>
<sequence>MSQDKRDYQLFNPKRFKEARIVRGLSIVELANEIGVSKQAISQYELGESVPRASTMMSIVNILGFPKNFFYKEFKEQYVGNTFFRASNSATKKLREIQYTKAQFVSYIYKYLENFIDFPSLNLPDTTKFNGFMWNRNEIEQLANDVREYWGLAEQPIGNVVNLMERNGILVCSFDMGARNMDAFCQPRQGRPLIALGNDKQSAARRQFDGAHELGHLLMHKDEIYNQDNLTKEEFGKMEEQANRFASAFLLPSKAFADSVTSSSLDSYIELKKYWRVSIGAMLYRSRDLGIITDSRYTSLVKQMSMKKIRVKEPLDDLLPVPQPQILRRSVEMLIENDVKSEQQLLQEVGMSGEMIEMLCGLDKGRLDFKDVEHKLSLIINNDEENHVC</sequence>
<dbReference type="InterPro" id="IPR010359">
    <property type="entry name" value="IrrE_HExxH"/>
</dbReference>
<comment type="similarity">
    <text evidence="1">Belongs to the short-chain fatty acyl-CoA assimilation regulator (ScfR) family.</text>
</comment>
<dbReference type="Pfam" id="PF06114">
    <property type="entry name" value="Peptidase_M78"/>
    <property type="match status" value="1"/>
</dbReference>
<feature type="domain" description="HTH cro/C1-type" evidence="2">
    <location>
        <begin position="16"/>
        <end position="70"/>
    </location>
</feature>
<keyword evidence="4" id="KW-1185">Reference proteome</keyword>
<dbReference type="Proteomes" id="UP001248709">
    <property type="component" value="Unassembled WGS sequence"/>
</dbReference>
<evidence type="ECO:0000313" key="3">
    <source>
        <dbReference type="EMBL" id="MDT3429030.1"/>
    </source>
</evidence>
<dbReference type="SMART" id="SM00530">
    <property type="entry name" value="HTH_XRE"/>
    <property type="match status" value="1"/>
</dbReference>